<dbReference type="InterPro" id="IPR051731">
    <property type="entry name" value="DENND11/AVL9_GEFs"/>
</dbReference>
<organism evidence="3 4">
    <name type="scientific">Neocucurbitaria cava</name>
    <dbReference type="NCBI Taxonomy" id="798079"/>
    <lineage>
        <taxon>Eukaryota</taxon>
        <taxon>Fungi</taxon>
        <taxon>Dikarya</taxon>
        <taxon>Ascomycota</taxon>
        <taxon>Pezizomycotina</taxon>
        <taxon>Dothideomycetes</taxon>
        <taxon>Pleosporomycetidae</taxon>
        <taxon>Pleosporales</taxon>
        <taxon>Pleosporineae</taxon>
        <taxon>Cucurbitariaceae</taxon>
        <taxon>Neocucurbitaria</taxon>
    </lineage>
</organism>
<comment type="caution">
    <text evidence="3">The sequence shown here is derived from an EMBL/GenBank/DDBJ whole genome shotgun (WGS) entry which is preliminary data.</text>
</comment>
<dbReference type="Proteomes" id="UP001140560">
    <property type="component" value="Unassembled WGS sequence"/>
</dbReference>
<feature type="region of interest" description="Disordered" evidence="1">
    <location>
        <begin position="226"/>
        <end position="267"/>
    </location>
</feature>
<keyword evidence="4" id="KW-1185">Reference proteome</keyword>
<dbReference type="OrthoDB" id="26278at2759"/>
<dbReference type="InterPro" id="IPR018307">
    <property type="entry name" value="ABL9/DENND6_dom"/>
</dbReference>
<dbReference type="GO" id="GO:0005737">
    <property type="term" value="C:cytoplasm"/>
    <property type="evidence" value="ECO:0007669"/>
    <property type="project" value="TreeGrafter"/>
</dbReference>
<feature type="region of interest" description="Disordered" evidence="1">
    <location>
        <begin position="287"/>
        <end position="359"/>
    </location>
</feature>
<dbReference type="AlphaFoldDB" id="A0A9W8Y275"/>
<dbReference type="PANTHER" id="PTHR31017">
    <property type="entry name" value="LATE SECRETORY PATHWAY PROTEIN AVL9-RELATED"/>
    <property type="match status" value="1"/>
</dbReference>
<evidence type="ECO:0000313" key="3">
    <source>
        <dbReference type="EMBL" id="KAJ4364566.1"/>
    </source>
</evidence>
<protein>
    <recommendedName>
        <fullName evidence="2">AVL9/DENND6 domain-containing protein</fullName>
    </recommendedName>
</protein>
<evidence type="ECO:0000313" key="4">
    <source>
        <dbReference type="Proteomes" id="UP001140560"/>
    </source>
</evidence>
<feature type="compositionally biased region" description="Basic and acidic residues" evidence="1">
    <location>
        <begin position="226"/>
        <end position="252"/>
    </location>
</feature>
<dbReference type="PANTHER" id="PTHR31017:SF1">
    <property type="entry name" value="LATE SECRETORY PATHWAY PROTEIN AVL9 HOMOLOG"/>
    <property type="match status" value="1"/>
</dbReference>
<feature type="compositionally biased region" description="Basic and acidic residues" evidence="1">
    <location>
        <begin position="338"/>
        <end position="359"/>
    </location>
</feature>
<feature type="domain" description="AVL9/DENND6" evidence="2">
    <location>
        <begin position="2"/>
        <end position="105"/>
    </location>
</feature>
<sequence length="359" mass="40697">MLADQDTKSYIVGSTNSLLLQQKDRYSDILINLDDRTVNITSSSLRQASLLSTPDRRWIDFLTQTVNDTWDEADPARPKDHGYAGSEEFIRMQFEEYLLAMLSSIKYKLYMEKNSHKENLIADVEGDPASEFSNDWVHAWMQTENFGIWNKFTDSHLFDIVDPKHPCSGGLSIEDVQRRLAQQVAEMHLDERLEKSREVIGKQIAVGQQKVSSAYNRLWAEMEAMREAQKKRQEDQRMQAEREGRPIDDSRKWKAQAPDLSHAQANLQAASTRAGAYFSSWGSWASEKRKGWGTGKTPVSSPPPSAGPTPDDLKRAEEFKREKDQTIGSVASPPPPPDVKRESLFFDAEKARSAAAEKS</sequence>
<evidence type="ECO:0000259" key="2">
    <source>
        <dbReference type="Pfam" id="PF09794"/>
    </source>
</evidence>
<name>A0A9W8Y275_9PLEO</name>
<evidence type="ECO:0000256" key="1">
    <source>
        <dbReference type="SAM" id="MobiDB-lite"/>
    </source>
</evidence>
<dbReference type="EMBL" id="JAPEUY010000017">
    <property type="protein sequence ID" value="KAJ4364566.1"/>
    <property type="molecule type" value="Genomic_DNA"/>
</dbReference>
<gene>
    <name evidence="3" type="ORF">N0V83_009162</name>
</gene>
<dbReference type="Pfam" id="PF09794">
    <property type="entry name" value="Avl9"/>
    <property type="match status" value="1"/>
</dbReference>
<feature type="compositionally biased region" description="Basic and acidic residues" evidence="1">
    <location>
        <begin position="311"/>
        <end position="325"/>
    </location>
</feature>
<reference evidence="3" key="1">
    <citation type="submission" date="2022-10" db="EMBL/GenBank/DDBJ databases">
        <title>Tapping the CABI collections for fungal endophytes: first genome assemblies for Collariella, Neodidymelliopsis, Ascochyta clinopodiicola, Didymella pomorum, Didymosphaeria variabile, Neocosmospora piperis and Neocucurbitaria cava.</title>
        <authorList>
            <person name="Hill R."/>
        </authorList>
    </citation>
    <scope>NUCLEOTIDE SEQUENCE</scope>
    <source>
        <strain evidence="3">IMI 356814</strain>
    </source>
</reference>
<accession>A0A9W8Y275</accession>
<proteinExistence type="predicted"/>